<dbReference type="Proteomes" id="UP001321749">
    <property type="component" value="Unassembled WGS sequence"/>
</dbReference>
<dbReference type="PANTHER" id="PTHR28234:SF1">
    <property type="entry name" value="NUCLEAR CONTROL OF ATPASE PROTEIN 2"/>
    <property type="match status" value="1"/>
</dbReference>
<name>A0AAV9HUD4_9PEZI</name>
<evidence type="ECO:0000256" key="5">
    <source>
        <dbReference type="ARBA" id="ARBA00023136"/>
    </source>
</evidence>
<proteinExistence type="predicted"/>
<dbReference type="AlphaFoldDB" id="A0AAV9HUD4"/>
<reference evidence="8" key="1">
    <citation type="journal article" date="2023" name="Mol. Phylogenet. Evol.">
        <title>Genome-scale phylogeny and comparative genomics of the fungal order Sordariales.</title>
        <authorList>
            <person name="Hensen N."/>
            <person name="Bonometti L."/>
            <person name="Westerberg I."/>
            <person name="Brannstrom I.O."/>
            <person name="Guillou S."/>
            <person name="Cros-Aarteil S."/>
            <person name="Calhoun S."/>
            <person name="Haridas S."/>
            <person name="Kuo A."/>
            <person name="Mondo S."/>
            <person name="Pangilinan J."/>
            <person name="Riley R."/>
            <person name="LaButti K."/>
            <person name="Andreopoulos B."/>
            <person name="Lipzen A."/>
            <person name="Chen C."/>
            <person name="Yan M."/>
            <person name="Daum C."/>
            <person name="Ng V."/>
            <person name="Clum A."/>
            <person name="Steindorff A."/>
            <person name="Ohm R.A."/>
            <person name="Martin F."/>
            <person name="Silar P."/>
            <person name="Natvig D.O."/>
            <person name="Lalanne C."/>
            <person name="Gautier V."/>
            <person name="Ament-Velasquez S.L."/>
            <person name="Kruys A."/>
            <person name="Hutchinson M.I."/>
            <person name="Powell A.J."/>
            <person name="Barry K."/>
            <person name="Miller A.N."/>
            <person name="Grigoriev I.V."/>
            <person name="Debuchy R."/>
            <person name="Gladieux P."/>
            <person name="Hiltunen Thoren M."/>
            <person name="Johannesson H."/>
        </authorList>
    </citation>
    <scope>NUCLEOTIDE SEQUENCE</scope>
    <source>
        <strain evidence="8">PSN324</strain>
    </source>
</reference>
<keyword evidence="3 7" id="KW-1133">Transmembrane helix</keyword>
<comment type="caution">
    <text evidence="8">The sequence shown here is derived from an EMBL/GenBank/DDBJ whole genome shotgun (WGS) entry which is preliminary data.</text>
</comment>
<accession>A0AAV9HUD4</accession>
<evidence type="ECO:0000313" key="9">
    <source>
        <dbReference type="Proteomes" id="UP001321749"/>
    </source>
</evidence>
<dbReference type="GO" id="GO:0005741">
    <property type="term" value="C:mitochondrial outer membrane"/>
    <property type="evidence" value="ECO:0007669"/>
    <property type="project" value="TreeGrafter"/>
</dbReference>
<evidence type="ECO:0000313" key="8">
    <source>
        <dbReference type="EMBL" id="KAK4463745.1"/>
    </source>
</evidence>
<keyword evidence="4" id="KW-0496">Mitochondrion</keyword>
<organism evidence="8 9">
    <name type="scientific">Cladorrhinum samala</name>
    <dbReference type="NCBI Taxonomy" id="585594"/>
    <lineage>
        <taxon>Eukaryota</taxon>
        <taxon>Fungi</taxon>
        <taxon>Dikarya</taxon>
        <taxon>Ascomycota</taxon>
        <taxon>Pezizomycotina</taxon>
        <taxon>Sordariomycetes</taxon>
        <taxon>Sordariomycetidae</taxon>
        <taxon>Sordariales</taxon>
        <taxon>Podosporaceae</taxon>
        <taxon>Cladorrhinum</taxon>
    </lineage>
</organism>
<evidence type="ECO:0000256" key="2">
    <source>
        <dbReference type="ARBA" id="ARBA00022692"/>
    </source>
</evidence>
<evidence type="ECO:0000256" key="3">
    <source>
        <dbReference type="ARBA" id="ARBA00022989"/>
    </source>
</evidence>
<protein>
    <submittedName>
        <fullName evidence="8">ATP synthase regulation protein NCA2-domain-containing protein</fullName>
    </submittedName>
</protein>
<evidence type="ECO:0000256" key="4">
    <source>
        <dbReference type="ARBA" id="ARBA00023128"/>
    </source>
</evidence>
<dbReference type="EMBL" id="MU864956">
    <property type="protein sequence ID" value="KAK4463745.1"/>
    <property type="molecule type" value="Genomic_DNA"/>
</dbReference>
<dbReference type="PANTHER" id="PTHR28234">
    <property type="entry name" value="NUCLEAR CONTROL OF ATPASE PROTEIN 2"/>
    <property type="match status" value="1"/>
</dbReference>
<dbReference type="Pfam" id="PF08637">
    <property type="entry name" value="NCA2"/>
    <property type="match status" value="1"/>
</dbReference>
<feature type="region of interest" description="Disordered" evidence="6">
    <location>
        <begin position="187"/>
        <end position="231"/>
    </location>
</feature>
<comment type="subcellular location">
    <subcellularLocation>
        <location evidence="1">Mitochondrion membrane</location>
        <topology evidence="1">Multi-pass membrane protein</topology>
    </subcellularLocation>
</comment>
<feature type="compositionally biased region" description="Polar residues" evidence="6">
    <location>
        <begin position="187"/>
        <end position="204"/>
    </location>
</feature>
<dbReference type="InterPro" id="IPR013946">
    <property type="entry name" value="NCA2-like"/>
</dbReference>
<keyword evidence="9" id="KW-1185">Reference proteome</keyword>
<evidence type="ECO:0000256" key="1">
    <source>
        <dbReference type="ARBA" id="ARBA00004225"/>
    </source>
</evidence>
<gene>
    <name evidence="8" type="ORF">QBC42DRAFT_60704</name>
</gene>
<reference evidence="8" key="2">
    <citation type="submission" date="2023-06" db="EMBL/GenBank/DDBJ databases">
        <authorList>
            <consortium name="Lawrence Berkeley National Laboratory"/>
            <person name="Mondo S.J."/>
            <person name="Hensen N."/>
            <person name="Bonometti L."/>
            <person name="Westerberg I."/>
            <person name="Brannstrom I.O."/>
            <person name="Guillou S."/>
            <person name="Cros-Aarteil S."/>
            <person name="Calhoun S."/>
            <person name="Haridas S."/>
            <person name="Kuo A."/>
            <person name="Pangilinan J."/>
            <person name="Riley R."/>
            <person name="Labutti K."/>
            <person name="Andreopoulos B."/>
            <person name="Lipzen A."/>
            <person name="Chen C."/>
            <person name="Yanf M."/>
            <person name="Daum C."/>
            <person name="Ng V."/>
            <person name="Clum A."/>
            <person name="Steindorff A."/>
            <person name="Ohm R."/>
            <person name="Martin F."/>
            <person name="Silar P."/>
            <person name="Natvig D."/>
            <person name="Lalanne C."/>
            <person name="Gautier V."/>
            <person name="Ament-Velasquez S.L."/>
            <person name="Kruys A."/>
            <person name="Hutchinson M.I."/>
            <person name="Powell A.J."/>
            <person name="Barry K."/>
            <person name="Miller A.N."/>
            <person name="Grigoriev I.V."/>
            <person name="Debuchy R."/>
            <person name="Gladieux P."/>
            <person name="Thoren M.H."/>
            <person name="Johannesson H."/>
        </authorList>
    </citation>
    <scope>NUCLEOTIDE SEQUENCE</scope>
    <source>
        <strain evidence="8">PSN324</strain>
    </source>
</reference>
<keyword evidence="2 7" id="KW-0812">Transmembrane</keyword>
<sequence>MSIVADHVRRLDARIDQISLIPLGLGEDQDEQFQGVDRVEVSALTSPRVTQLLRISKAFSPSASSGAGLPAWRIEDLLIKSGLAETEDEEAFKAKMAVETDVEWLLVGKATVQTYGLLMDTLLDQITPLSDDIWYWDEVLSSYPNSLLYTTQSSPLRLCKWAREIFNEVLDRVRQLRHAQLLEATQQAESNYEPSGSGAISPTQVDGEGGRDRDTDHDDDQRTEFSKATSVGSLRPRLSSHWRQYYKVVRESIAERSLTDFRHKILSRVDIGRSEARRKLARLQRLREMTAAGLGVLLDEGLDLGTGQDEAAYNDEWRGVLERSVALMDMILQGVLKLDSNVSDFEERVFAGVEDDPELSVHIDDVPAAARPAILARRLLSLLQEGIPSHVVATSQLSNKYGRPSRLVRYWVPAVALLLSSSTILRLLFNRQDDIVTWIRDFGATTRDFWFNWVVEPVRKVIGTIRHDSNEEIAIMSRDSLKADRESLERMVVDFALDYPEFAAGNASVSQSELVDIRSKVREGDVTPVLRAYEKGLRHPFVAAVKGNLVRSLLVQVQKTKVDLEVAISGIDALLKSQELVFGFIGLTPGILVSVGIFQYLKTVFGGRKGMRHSKKARRSVRVLRRMDKILSKASSSSQNNFISYRDHGLLVCEVHVLRQLAYDVLPGDVQKEFIEDLDELASLRVINMQIKVLERIRWAYAEWLSKMR</sequence>
<keyword evidence="5 7" id="KW-0472">Membrane</keyword>
<evidence type="ECO:0000256" key="6">
    <source>
        <dbReference type="SAM" id="MobiDB-lite"/>
    </source>
</evidence>
<feature type="transmembrane region" description="Helical" evidence="7">
    <location>
        <begin position="580"/>
        <end position="601"/>
    </location>
</feature>
<feature type="compositionally biased region" description="Basic and acidic residues" evidence="6">
    <location>
        <begin position="208"/>
        <end position="225"/>
    </location>
</feature>
<evidence type="ECO:0000256" key="7">
    <source>
        <dbReference type="SAM" id="Phobius"/>
    </source>
</evidence>